<comment type="caution">
    <text evidence="2">The sequence shown here is derived from an EMBL/GenBank/DDBJ whole genome shotgun (WGS) entry which is preliminary data.</text>
</comment>
<gene>
    <name evidence="2" type="ORF">TGAM01_v208188</name>
</gene>
<name>A0A2P4ZF81_9HYPO</name>
<accession>A0A2P4ZF81</accession>
<evidence type="ECO:0000313" key="3">
    <source>
        <dbReference type="Proteomes" id="UP000054821"/>
    </source>
</evidence>
<feature type="compositionally biased region" description="Polar residues" evidence="1">
    <location>
        <begin position="35"/>
        <end position="47"/>
    </location>
</feature>
<evidence type="ECO:0000313" key="2">
    <source>
        <dbReference type="EMBL" id="PON22933.1"/>
    </source>
</evidence>
<feature type="region of interest" description="Disordered" evidence="1">
    <location>
        <begin position="21"/>
        <end position="53"/>
    </location>
</feature>
<dbReference type="AlphaFoldDB" id="A0A2P4ZF81"/>
<evidence type="ECO:0000256" key="1">
    <source>
        <dbReference type="SAM" id="MobiDB-lite"/>
    </source>
</evidence>
<keyword evidence="3" id="KW-1185">Reference proteome</keyword>
<sequence>MPKSSTIDQKGDFMNLKFRSRMRTSPSLHSPCANEDNSVQRLKSKSLSRMPAPRIFGHGMMTKEEKIASCYADCGNVPKDFWGQCDPATDPALNGNSVASLLNAPTATGSMPLVMGLNFQPPLPSISKDSMP</sequence>
<dbReference type="Proteomes" id="UP000054821">
    <property type="component" value="Unassembled WGS sequence"/>
</dbReference>
<reference evidence="2 3" key="1">
    <citation type="journal article" date="2016" name="Genome Announc.">
        <title>Draft Whole-Genome Sequence of Trichoderma gamsii T6085, a Promising Biocontrol Agent of Fusarium Head Blight on Wheat.</title>
        <authorList>
            <person name="Baroncelli R."/>
            <person name="Zapparata A."/>
            <person name="Piaggeschi G."/>
            <person name="Sarrocco S."/>
            <person name="Vannacci G."/>
        </authorList>
    </citation>
    <scope>NUCLEOTIDE SEQUENCE [LARGE SCALE GENOMIC DNA]</scope>
    <source>
        <strain evidence="2 3">T6085</strain>
    </source>
</reference>
<dbReference type="EMBL" id="JPDN02000033">
    <property type="protein sequence ID" value="PON22933.1"/>
    <property type="molecule type" value="Genomic_DNA"/>
</dbReference>
<dbReference type="RefSeq" id="XP_018657361.1">
    <property type="nucleotide sequence ID" value="XM_018809477.1"/>
</dbReference>
<protein>
    <submittedName>
        <fullName evidence="2">Uncharacterized protein</fullName>
    </submittedName>
</protein>
<proteinExistence type="predicted"/>
<dbReference type="GeneID" id="29989560"/>
<organism evidence="2 3">
    <name type="scientific">Trichoderma gamsii</name>
    <dbReference type="NCBI Taxonomy" id="398673"/>
    <lineage>
        <taxon>Eukaryota</taxon>
        <taxon>Fungi</taxon>
        <taxon>Dikarya</taxon>
        <taxon>Ascomycota</taxon>
        <taxon>Pezizomycotina</taxon>
        <taxon>Sordariomycetes</taxon>
        <taxon>Hypocreomycetidae</taxon>
        <taxon>Hypocreales</taxon>
        <taxon>Hypocreaceae</taxon>
        <taxon>Trichoderma</taxon>
    </lineage>
</organism>